<feature type="domain" description="FtsK" evidence="7">
    <location>
        <begin position="372"/>
        <end position="555"/>
    </location>
</feature>
<dbReference type="Gene3D" id="3.40.50.300">
    <property type="entry name" value="P-loop containing nucleotide triphosphate hydrolases"/>
    <property type="match status" value="3"/>
</dbReference>
<comment type="caution">
    <text evidence="8">The sequence shown here is derived from an EMBL/GenBank/DDBJ whole genome shotgun (WGS) entry which is preliminary data.</text>
</comment>
<feature type="transmembrane region" description="Helical" evidence="6">
    <location>
        <begin position="75"/>
        <end position="92"/>
    </location>
</feature>
<keyword evidence="1 3" id="KW-0547">Nucleotide-binding</keyword>
<dbReference type="InterPro" id="IPR003593">
    <property type="entry name" value="AAA+_ATPase"/>
</dbReference>
<dbReference type="CDD" id="cd01127">
    <property type="entry name" value="TrwB_TraG_TraD_VirD4"/>
    <property type="match status" value="1"/>
</dbReference>
<name>A0ABW2ZTQ4_9MICO</name>
<evidence type="ECO:0000256" key="6">
    <source>
        <dbReference type="SAM" id="Phobius"/>
    </source>
</evidence>
<feature type="transmembrane region" description="Helical" evidence="6">
    <location>
        <begin position="52"/>
        <end position="69"/>
    </location>
</feature>
<organism evidence="8 9">
    <name type="scientific">Microbacterium koreense</name>
    <dbReference type="NCBI Taxonomy" id="323761"/>
    <lineage>
        <taxon>Bacteria</taxon>
        <taxon>Bacillati</taxon>
        <taxon>Actinomycetota</taxon>
        <taxon>Actinomycetes</taxon>
        <taxon>Micrococcales</taxon>
        <taxon>Microbacteriaceae</taxon>
        <taxon>Microbacterium</taxon>
    </lineage>
</organism>
<keyword evidence="9" id="KW-1185">Reference proteome</keyword>
<dbReference type="RefSeq" id="WP_378753806.1">
    <property type="nucleotide sequence ID" value="NZ_JBHSSV010000020.1"/>
</dbReference>
<evidence type="ECO:0000256" key="2">
    <source>
        <dbReference type="ARBA" id="ARBA00022840"/>
    </source>
</evidence>
<dbReference type="CDD" id="cd01120">
    <property type="entry name" value="RecA-like_superfamily"/>
    <property type="match status" value="1"/>
</dbReference>
<dbReference type="InterPro" id="IPR050206">
    <property type="entry name" value="FtsK/SpoIIIE/SftA"/>
</dbReference>
<sequence length="964" mass="102534">MSPPFFAPRRVADLHRQAEPPAEPTARTTDSTPDDEPLTLPDPWTPPRRPPFPLVAATVPVIGAVVLWLVTGSFYALLLAGLGPLIAIAGVVDHRRGARRDRRVAEREAARARRRVSDAVRARHDRERARRRARHPDALRYLTREDDIWRAVSERRDGLVVGEGETASAVRVTGGGDEPESRSIRAAALRLVEAPVVVAAGRGIVVTGAEIPAAAVHRALILQRCLAVPPGDLRIVGNVPDGEEWIESLPHRHATTGTALAVHADLRDARADEMLVRVPRDGTLPPECAVVLTVDSPMRARLDDGECTTTLAVEAISVVQAEVVAADLSERAARTGRIAVGDDAPVAWASIPHETAAGERGGLTAVLGTDRDRAVTVDLVHDGPHAVVAGVTGAGKSELLITWILSLAAVHSPREVSFLLADFKGGTAFDGLRELPHVTGVITDLDGAGALRAIESLNAEMRWREREFGRRAARDISDARVDIPRLVVVVDEFAALLAGHPELQAVFSDVAARGRALGVHLILGTQRVAGVIRDGLLANCPLRISLRVTDAADSRAVIGVEDAALLPGSADSRGMALVRAAADSTPQRLRVALSTPDDVAQVAAACVGAAPARRPWLPPLPASVSLAELLCAPDAVASELVVGLADEPDRQRQRAIGLSSGERGLLVVGGPGAGKSVTLETLASQSSGSVRVPATAEALWDTMAHLDATPPRGAVVVIDDIDTIATRLPADHAQIVFERIERLVREAGTTGIVVVVATQRLTGPVARIVDLLPRRLILATTSRAEHIAAGGDPAHYAPASPPGRGRWDGLAVQVAQSTPDSSEARPVVDADRWFPRRHLTGFVTRRMAAARGILEAWAARGIRIVSVDDYRADPTVAGEELLVVVGDPDEWQREWRLLGAVRADHDLVIDTSCAADYRMLAASRDIPPYAGPGGRAWLLSCGEDAVRIVLPDPHLRSERHASVS</sequence>
<dbReference type="PROSITE" id="PS50901">
    <property type="entry name" value="FTSK"/>
    <property type="match status" value="1"/>
</dbReference>
<dbReference type="InterPro" id="IPR027417">
    <property type="entry name" value="P-loop_NTPase"/>
</dbReference>
<evidence type="ECO:0000259" key="7">
    <source>
        <dbReference type="PROSITE" id="PS50901"/>
    </source>
</evidence>
<feature type="coiled-coil region" evidence="4">
    <location>
        <begin position="95"/>
        <end position="122"/>
    </location>
</feature>
<dbReference type="Pfam" id="PF01580">
    <property type="entry name" value="FtsK_SpoIIIE"/>
    <property type="match status" value="1"/>
</dbReference>
<evidence type="ECO:0000256" key="5">
    <source>
        <dbReference type="SAM" id="MobiDB-lite"/>
    </source>
</evidence>
<dbReference type="EMBL" id="JBHTIM010000001">
    <property type="protein sequence ID" value="MFD0781973.1"/>
    <property type="molecule type" value="Genomic_DNA"/>
</dbReference>
<dbReference type="SUPFAM" id="SSF52540">
    <property type="entry name" value="P-loop containing nucleoside triphosphate hydrolases"/>
    <property type="match status" value="2"/>
</dbReference>
<evidence type="ECO:0000313" key="9">
    <source>
        <dbReference type="Proteomes" id="UP001597042"/>
    </source>
</evidence>
<reference evidence="9" key="1">
    <citation type="journal article" date="2019" name="Int. J. Syst. Evol. Microbiol.">
        <title>The Global Catalogue of Microorganisms (GCM) 10K type strain sequencing project: providing services to taxonomists for standard genome sequencing and annotation.</title>
        <authorList>
            <consortium name="The Broad Institute Genomics Platform"/>
            <consortium name="The Broad Institute Genome Sequencing Center for Infectious Disease"/>
            <person name="Wu L."/>
            <person name="Ma J."/>
        </authorList>
    </citation>
    <scope>NUCLEOTIDE SEQUENCE [LARGE SCALE GENOMIC DNA]</scope>
    <source>
        <strain evidence="9">CCUG 50754</strain>
    </source>
</reference>
<keyword evidence="6" id="KW-0472">Membrane</keyword>
<keyword evidence="6" id="KW-1133">Transmembrane helix</keyword>
<keyword evidence="4" id="KW-0175">Coiled coil</keyword>
<dbReference type="Proteomes" id="UP001597042">
    <property type="component" value="Unassembled WGS sequence"/>
</dbReference>
<feature type="region of interest" description="Disordered" evidence="5">
    <location>
        <begin position="1"/>
        <end position="47"/>
    </location>
</feature>
<accession>A0ABW2ZTQ4</accession>
<feature type="binding site" evidence="3">
    <location>
        <begin position="390"/>
        <end position="397"/>
    </location>
    <ligand>
        <name>ATP</name>
        <dbReference type="ChEBI" id="CHEBI:30616"/>
    </ligand>
</feature>
<dbReference type="PANTHER" id="PTHR22683">
    <property type="entry name" value="SPORULATION PROTEIN RELATED"/>
    <property type="match status" value="1"/>
</dbReference>
<keyword evidence="6" id="KW-0812">Transmembrane</keyword>
<evidence type="ECO:0000256" key="4">
    <source>
        <dbReference type="SAM" id="Coils"/>
    </source>
</evidence>
<evidence type="ECO:0000256" key="3">
    <source>
        <dbReference type="PROSITE-ProRule" id="PRU00289"/>
    </source>
</evidence>
<gene>
    <name evidence="8" type="ORF">ACFQZV_11785</name>
</gene>
<evidence type="ECO:0000313" key="8">
    <source>
        <dbReference type="EMBL" id="MFD0781973.1"/>
    </source>
</evidence>
<protein>
    <submittedName>
        <fullName evidence="8">FtsK/SpoIIIE domain-containing protein</fullName>
    </submittedName>
</protein>
<evidence type="ECO:0000256" key="1">
    <source>
        <dbReference type="ARBA" id="ARBA00022741"/>
    </source>
</evidence>
<dbReference type="SMART" id="SM00382">
    <property type="entry name" value="AAA"/>
    <property type="match status" value="2"/>
</dbReference>
<dbReference type="InterPro" id="IPR002543">
    <property type="entry name" value="FtsK_dom"/>
</dbReference>
<dbReference type="PANTHER" id="PTHR22683:SF1">
    <property type="entry name" value="TYPE VII SECRETION SYSTEM PROTEIN ESSC"/>
    <property type="match status" value="1"/>
</dbReference>
<keyword evidence="2 3" id="KW-0067">ATP-binding</keyword>
<proteinExistence type="predicted"/>